<dbReference type="AlphaFoldDB" id="A0A212L5A1"/>
<feature type="transmembrane region" description="Helical" evidence="8">
    <location>
        <begin position="409"/>
        <end position="430"/>
    </location>
</feature>
<feature type="transmembrane region" description="Helical" evidence="8">
    <location>
        <begin position="12"/>
        <end position="31"/>
    </location>
</feature>
<name>A0A212L5A1_9BACT</name>
<accession>A0A212L5A1</accession>
<feature type="compositionally biased region" description="Low complexity" evidence="7">
    <location>
        <begin position="486"/>
        <end position="501"/>
    </location>
</feature>
<evidence type="ECO:0000256" key="3">
    <source>
        <dbReference type="ARBA" id="ARBA00022475"/>
    </source>
</evidence>
<keyword evidence="4 8" id="KW-0812">Transmembrane</keyword>
<evidence type="ECO:0000313" key="9">
    <source>
        <dbReference type="EMBL" id="SCM72721.1"/>
    </source>
</evidence>
<feature type="transmembrane region" description="Helical" evidence="8">
    <location>
        <begin position="367"/>
        <end position="388"/>
    </location>
</feature>
<feature type="region of interest" description="Disordered" evidence="7">
    <location>
        <begin position="468"/>
        <end position="501"/>
    </location>
</feature>
<keyword evidence="5 8" id="KW-1133">Transmembrane helix</keyword>
<feature type="transmembrane region" description="Helical" evidence="8">
    <location>
        <begin position="442"/>
        <end position="463"/>
    </location>
</feature>
<evidence type="ECO:0000256" key="1">
    <source>
        <dbReference type="ARBA" id="ARBA00004651"/>
    </source>
</evidence>
<keyword evidence="3" id="KW-1003">Cell membrane</keyword>
<comment type="subcellular location">
    <subcellularLocation>
        <location evidence="1">Cell membrane</location>
        <topology evidence="1">Multi-pass membrane protein</topology>
    </subcellularLocation>
</comment>
<feature type="transmembrane region" description="Helical" evidence="8">
    <location>
        <begin position="161"/>
        <end position="184"/>
    </location>
</feature>
<feature type="transmembrane region" description="Helical" evidence="8">
    <location>
        <begin position="86"/>
        <end position="111"/>
    </location>
</feature>
<protein>
    <submittedName>
        <fullName evidence="9">Amino acid permease-associated region</fullName>
    </submittedName>
</protein>
<proteinExistence type="predicted"/>
<feature type="transmembrane region" description="Helical" evidence="8">
    <location>
        <begin position="43"/>
        <end position="65"/>
    </location>
</feature>
<dbReference type="PANTHER" id="PTHR42770:SF15">
    <property type="entry name" value="GLUTAMATE_GAMMA-AMINOBUTYRATE ANTIPORTER-RELATED"/>
    <property type="match status" value="1"/>
</dbReference>
<feature type="transmembrane region" description="Helical" evidence="8">
    <location>
        <begin position="343"/>
        <end position="361"/>
    </location>
</feature>
<reference evidence="9" key="1">
    <citation type="submission" date="2016-08" db="EMBL/GenBank/DDBJ databases">
        <authorList>
            <person name="Seilhamer J.J."/>
        </authorList>
    </citation>
    <scope>NUCLEOTIDE SEQUENCE</scope>
    <source>
        <strain evidence="9">86-1</strain>
    </source>
</reference>
<evidence type="ECO:0000256" key="7">
    <source>
        <dbReference type="SAM" id="MobiDB-lite"/>
    </source>
</evidence>
<dbReference type="GO" id="GO:0005886">
    <property type="term" value="C:plasma membrane"/>
    <property type="evidence" value="ECO:0007669"/>
    <property type="project" value="UniProtKB-SubCell"/>
</dbReference>
<dbReference type="InterPro" id="IPR022520">
    <property type="entry name" value="Glu/GABA_antiporter_put"/>
</dbReference>
<dbReference type="NCBIfam" id="TIGR03813">
    <property type="entry name" value="put_Glu_GABA_T"/>
    <property type="match status" value="1"/>
</dbReference>
<keyword evidence="2" id="KW-0813">Transport</keyword>
<dbReference type="GO" id="GO:0022857">
    <property type="term" value="F:transmembrane transporter activity"/>
    <property type="evidence" value="ECO:0007669"/>
    <property type="project" value="InterPro"/>
</dbReference>
<dbReference type="InterPro" id="IPR002293">
    <property type="entry name" value="AA/rel_permease1"/>
</dbReference>
<dbReference type="PIRSF" id="PIRSF006060">
    <property type="entry name" value="AA_transporter"/>
    <property type="match status" value="1"/>
</dbReference>
<evidence type="ECO:0000256" key="6">
    <source>
        <dbReference type="ARBA" id="ARBA00023136"/>
    </source>
</evidence>
<dbReference type="Pfam" id="PF13520">
    <property type="entry name" value="AA_permease_2"/>
    <property type="match status" value="1"/>
</dbReference>
<gene>
    <name evidence="9" type="ORF">KL86DES1_20798</name>
</gene>
<feature type="transmembrane region" description="Helical" evidence="8">
    <location>
        <begin position="131"/>
        <end position="149"/>
    </location>
</feature>
<dbReference type="EMBL" id="FMJC01000002">
    <property type="protein sequence ID" value="SCM72721.1"/>
    <property type="molecule type" value="Genomic_DNA"/>
</dbReference>
<feature type="transmembrane region" description="Helical" evidence="8">
    <location>
        <begin position="238"/>
        <end position="264"/>
    </location>
</feature>
<dbReference type="Gene3D" id="1.20.1740.10">
    <property type="entry name" value="Amino acid/polyamine transporter I"/>
    <property type="match status" value="1"/>
</dbReference>
<feature type="transmembrane region" description="Helical" evidence="8">
    <location>
        <begin position="290"/>
        <end position="313"/>
    </location>
</feature>
<evidence type="ECO:0000256" key="2">
    <source>
        <dbReference type="ARBA" id="ARBA00022448"/>
    </source>
</evidence>
<organism evidence="9">
    <name type="scientific">uncultured Desulfovibrio sp</name>
    <dbReference type="NCBI Taxonomy" id="167968"/>
    <lineage>
        <taxon>Bacteria</taxon>
        <taxon>Pseudomonadati</taxon>
        <taxon>Thermodesulfobacteriota</taxon>
        <taxon>Desulfovibrionia</taxon>
        <taxon>Desulfovibrionales</taxon>
        <taxon>Desulfovibrionaceae</taxon>
        <taxon>Desulfovibrio</taxon>
        <taxon>environmental samples</taxon>
    </lineage>
</organism>
<dbReference type="PANTHER" id="PTHR42770">
    <property type="entry name" value="AMINO ACID TRANSPORTER-RELATED"/>
    <property type="match status" value="1"/>
</dbReference>
<feature type="transmembrane region" description="Helical" evidence="8">
    <location>
        <begin position="204"/>
        <end position="226"/>
    </location>
</feature>
<evidence type="ECO:0000256" key="4">
    <source>
        <dbReference type="ARBA" id="ARBA00022692"/>
    </source>
</evidence>
<keyword evidence="6 8" id="KW-0472">Membrane</keyword>
<evidence type="ECO:0000256" key="8">
    <source>
        <dbReference type="SAM" id="Phobius"/>
    </source>
</evidence>
<dbReference type="InterPro" id="IPR050367">
    <property type="entry name" value="APC_superfamily"/>
</dbReference>
<evidence type="ECO:0000256" key="5">
    <source>
        <dbReference type="ARBA" id="ARBA00022989"/>
    </source>
</evidence>
<sequence length="501" mass="54713">MGEAKGQSSGSQMSIATIVVMNITAVVSLRFLPSEAEYGLGAIFYFALAAVVFLVPMSLVAAELATTYPEKGGVFRWVSEAYGPRWGFLAMSMLWIEVIPYFPTVLTFGAVSIAFMDPHISMAETIAANKWYITGFVLIVYWLSVLIALRGVGIFARVSKWCGIVGTIIPAGVVVILGFAYLFFSGKPPLIELSWGALLPDFTNFGNVVLAASIFLAYAGMEMNAVHVKDMDNPTKKYPIAITIASLGTVAIFLLSTLGIAFIVPKQDINLTQSLLLAYDLLFRWIDADWLGSVLAVMLAFGVLGGVVTWIAGPNTGMLAVAKAGYLPRWFQKTNRFGMGSRLMIVQAVIVSILSITFVIMPSVQAAFQILSQLTVILYLVMYMLMFASGIRLRQTQPARPRPYRVPAMYLWAALGFLGSLLAFALSFVPPVQISVGSPESYVMYLVVLVVIFVAIPLVIFAMRKPEWRDPDSDFEPFTWEKEKTQSQPGAQSPAAASSQS</sequence>